<protein>
    <submittedName>
        <fullName evidence="1">Late transcription factor 3-like protein</fullName>
    </submittedName>
</protein>
<evidence type="ECO:0000313" key="1">
    <source>
        <dbReference type="EMBL" id="QBK93412.1"/>
    </source>
</evidence>
<accession>A0A481ZDM7</accession>
<dbReference type="EMBL" id="MK500595">
    <property type="protein sequence ID" value="QBK93412.1"/>
    <property type="molecule type" value="Genomic_DNA"/>
</dbReference>
<gene>
    <name evidence="1" type="ORF">LCPAC404_01160</name>
</gene>
<dbReference type="Pfam" id="PF04947">
    <property type="entry name" value="Pox_VLTF3"/>
    <property type="match status" value="1"/>
</dbReference>
<reference evidence="1" key="1">
    <citation type="journal article" date="2019" name="MBio">
        <title>Virus Genomes from Deep Sea Sediments Expand the Ocean Megavirome and Support Independent Origins of Viral Gigantism.</title>
        <authorList>
            <person name="Backstrom D."/>
            <person name="Yutin N."/>
            <person name="Jorgensen S.L."/>
            <person name="Dharamshi J."/>
            <person name="Homa F."/>
            <person name="Zaremba-Niedwiedzka K."/>
            <person name="Spang A."/>
            <person name="Wolf Y.I."/>
            <person name="Koonin E.V."/>
            <person name="Ettema T.J."/>
        </authorList>
    </citation>
    <scope>NUCLEOTIDE SEQUENCE</scope>
</reference>
<organism evidence="1">
    <name type="scientific">Pithovirus LCPAC404</name>
    <dbReference type="NCBI Taxonomy" id="2506597"/>
    <lineage>
        <taxon>Viruses</taxon>
        <taxon>Pithoviruses</taxon>
    </lineage>
</organism>
<name>A0A481ZDM7_9VIRU</name>
<dbReference type="GO" id="GO:0046782">
    <property type="term" value="P:regulation of viral transcription"/>
    <property type="evidence" value="ECO:0007669"/>
    <property type="project" value="InterPro"/>
</dbReference>
<proteinExistence type="predicted"/>
<dbReference type="InterPro" id="IPR007031">
    <property type="entry name" value="Poxvirus_VLTF3"/>
</dbReference>
<sequence length="421" mass="49241">MSVTDRINALRKFASADRSSVVQSESKTSISKLTTLGKKHADEKSTTVKIKNDFNIIHIHDKIIRKLGEKRDISEISDQIKQCKIHLSRNLSVIDKSFYNQQLKGLVSKYEHINENVKLQEYLEKSKPYIDAYKRIGTLTISFDSDTSRTRDKRFVGSERFNLILSYLDIAKKYHSIDVIHDRGNEPRCNMCDSADIDEDFAGNVYCYDCYAEDVTIVNLPMYRDGTNLSRNGKNDYDDRENFKKALKRYQGRQIVKFDKDILVEKLDKYFKLRNRPTSDDVKKLPLDSRGRRGKTSKGMLYKALKGVNEEEHYEDANLICYLYWNWDLPDVSDIIDDVLKDYGVFSDIYITIRDPSKTSALNTEMTLYCLLRKNGHRCDRKQFKIVSTPSIYRNYVQKIKEIFEIAKRKDTSWVFNSSLW</sequence>